<dbReference type="PANTHER" id="PTHR14778:SF2">
    <property type="entry name" value="KINETOCHORE-ASSOCIATED PROTEIN DSN1 HOMOLOG"/>
    <property type="match status" value="1"/>
</dbReference>
<protein>
    <recommendedName>
        <fullName evidence="5">DSN1 component of MIS12 kinetochore complex</fullName>
    </recommendedName>
</protein>
<dbReference type="GeneTree" id="ENSGT00390000011347"/>
<proteinExistence type="predicted"/>
<keyword evidence="1" id="KW-0175">Coiled coil</keyword>
<accession>A0AAY5KGE5</accession>
<feature type="compositionally biased region" description="Basic residues" evidence="2">
    <location>
        <begin position="114"/>
        <end position="127"/>
    </location>
</feature>
<evidence type="ECO:0000256" key="2">
    <source>
        <dbReference type="SAM" id="MobiDB-lite"/>
    </source>
</evidence>
<evidence type="ECO:0000313" key="4">
    <source>
        <dbReference type="Proteomes" id="UP000265140"/>
    </source>
</evidence>
<dbReference type="Proteomes" id="UP000265140">
    <property type="component" value="Chromosome 11"/>
</dbReference>
<feature type="compositionally biased region" description="Basic and acidic residues" evidence="2">
    <location>
        <begin position="40"/>
        <end position="52"/>
    </location>
</feature>
<dbReference type="AlphaFoldDB" id="A0AAY5KGE5"/>
<gene>
    <name evidence="3" type="primary">DSN1</name>
</gene>
<evidence type="ECO:0008006" key="5">
    <source>
        <dbReference type="Google" id="ProtNLM"/>
    </source>
</evidence>
<reference evidence="3" key="2">
    <citation type="submission" date="2025-08" db="UniProtKB">
        <authorList>
            <consortium name="Ensembl"/>
        </authorList>
    </citation>
    <scope>IDENTIFICATION</scope>
</reference>
<dbReference type="Ensembl" id="ENSELUT00000104228.1">
    <property type="protein sequence ID" value="ENSELUP00000088109.1"/>
    <property type="gene ID" value="ENSELUG00000011619.3"/>
</dbReference>
<sequence length="359" mass="39857">MTILLQLQRLVTEVVLRGLILKEMADLHSGKQSESCGSSAEKHPQQQLKRDYPGSPNPGAPHLKTACRHTPSSDIALPETSEMQAEPAVELHSGGAEQKEDPEWAVQTHNPSGSRRKSWRRSTRGRHSLSALPNTCQALCRSISRSLPEEERLEKLMEASMRLAVEKLQDSLSTTPDASLESLQAQVEVLQKEWFSLAKDLRSHTPTASDPGLEQIRETIHRLQTERASWKLLLEKHRSKAKELDRRVEQGQEVGLPLDPSRVAQSSQSQLILAKPDYHSVLARQQPLLHTVDMVINTQCKMIREVLSIQESSELLLQEMSRRLAADAGFQDLSSDPVRSLLAVPSMSSGSAAPSTMSS</sequence>
<reference evidence="3 4" key="1">
    <citation type="submission" date="2020-02" db="EMBL/GenBank/DDBJ databases">
        <title>Esox lucius (northern pike) genome, fEsoLuc1, primary haplotype.</title>
        <authorList>
            <person name="Myers G."/>
            <person name="Karagic N."/>
            <person name="Meyer A."/>
            <person name="Pippel M."/>
            <person name="Reichard M."/>
            <person name="Winkler S."/>
            <person name="Tracey A."/>
            <person name="Sims Y."/>
            <person name="Howe K."/>
            <person name="Rhie A."/>
            <person name="Formenti G."/>
            <person name="Durbin R."/>
            <person name="Fedrigo O."/>
            <person name="Jarvis E.D."/>
        </authorList>
    </citation>
    <scope>NUCLEOTIDE SEQUENCE [LARGE SCALE GENOMIC DNA]</scope>
</reference>
<dbReference type="PANTHER" id="PTHR14778">
    <property type="entry name" value="KINETOCHORE-ASSOCIATED PROTEIN DSN1 HOMOLOG"/>
    <property type="match status" value="1"/>
</dbReference>
<reference evidence="3" key="3">
    <citation type="submission" date="2025-09" db="UniProtKB">
        <authorList>
            <consortium name="Ensembl"/>
        </authorList>
    </citation>
    <scope>IDENTIFICATION</scope>
</reference>
<organism evidence="3 4">
    <name type="scientific">Esox lucius</name>
    <name type="common">Northern pike</name>
    <dbReference type="NCBI Taxonomy" id="8010"/>
    <lineage>
        <taxon>Eukaryota</taxon>
        <taxon>Metazoa</taxon>
        <taxon>Chordata</taxon>
        <taxon>Craniata</taxon>
        <taxon>Vertebrata</taxon>
        <taxon>Euteleostomi</taxon>
        <taxon>Actinopterygii</taxon>
        <taxon>Neopterygii</taxon>
        <taxon>Teleostei</taxon>
        <taxon>Protacanthopterygii</taxon>
        <taxon>Esociformes</taxon>
        <taxon>Esocidae</taxon>
        <taxon>Esox</taxon>
    </lineage>
</organism>
<name>A0AAY5KGE5_ESOLU</name>
<feature type="region of interest" description="Disordered" evidence="2">
    <location>
        <begin position="29"/>
        <end position="130"/>
    </location>
</feature>
<evidence type="ECO:0000313" key="3">
    <source>
        <dbReference type="Ensembl" id="ENSELUP00000088109.1"/>
    </source>
</evidence>
<dbReference type="GO" id="GO:0007059">
    <property type="term" value="P:chromosome segregation"/>
    <property type="evidence" value="ECO:0007669"/>
    <property type="project" value="InterPro"/>
</dbReference>
<feature type="coiled-coil region" evidence="1">
    <location>
        <begin position="213"/>
        <end position="254"/>
    </location>
</feature>
<dbReference type="InterPro" id="IPR013218">
    <property type="entry name" value="Dsn1/Mis13"/>
</dbReference>
<dbReference type="GO" id="GO:0000444">
    <property type="term" value="C:MIS12/MIND type complex"/>
    <property type="evidence" value="ECO:0007669"/>
    <property type="project" value="InterPro"/>
</dbReference>
<keyword evidence="4" id="KW-1185">Reference proteome</keyword>
<evidence type="ECO:0000256" key="1">
    <source>
        <dbReference type="SAM" id="Coils"/>
    </source>
</evidence>
<dbReference type="GO" id="GO:0051301">
    <property type="term" value="P:cell division"/>
    <property type="evidence" value="ECO:0007669"/>
    <property type="project" value="InterPro"/>
</dbReference>